<keyword evidence="1" id="KW-1133">Transmembrane helix</keyword>
<evidence type="ECO:0000256" key="1">
    <source>
        <dbReference type="SAM" id="Phobius"/>
    </source>
</evidence>
<keyword evidence="1" id="KW-0812">Transmembrane</keyword>
<dbReference type="Gene3D" id="2.60.120.200">
    <property type="match status" value="1"/>
</dbReference>
<dbReference type="AlphaFoldDB" id="A0A6C0BIB7"/>
<organism evidence="2">
    <name type="scientific">viral metagenome</name>
    <dbReference type="NCBI Taxonomy" id="1070528"/>
    <lineage>
        <taxon>unclassified sequences</taxon>
        <taxon>metagenomes</taxon>
        <taxon>organismal metagenomes</taxon>
    </lineage>
</organism>
<dbReference type="EMBL" id="MN739162">
    <property type="protein sequence ID" value="QHS91454.1"/>
    <property type="molecule type" value="Genomic_DNA"/>
</dbReference>
<proteinExistence type="predicted"/>
<evidence type="ECO:0008006" key="3">
    <source>
        <dbReference type="Google" id="ProtNLM"/>
    </source>
</evidence>
<evidence type="ECO:0000313" key="2">
    <source>
        <dbReference type="EMBL" id="QHS91454.1"/>
    </source>
</evidence>
<feature type="transmembrane region" description="Helical" evidence="1">
    <location>
        <begin position="55"/>
        <end position="80"/>
    </location>
</feature>
<dbReference type="SUPFAM" id="SSF49899">
    <property type="entry name" value="Concanavalin A-like lectins/glucanases"/>
    <property type="match status" value="1"/>
</dbReference>
<protein>
    <recommendedName>
        <fullName evidence="3">Lectin/glucanase superfamily protein</fullName>
    </recommendedName>
</protein>
<reference evidence="2" key="1">
    <citation type="journal article" date="2020" name="Nature">
        <title>Giant virus diversity and host interactions through global metagenomics.</title>
        <authorList>
            <person name="Schulz F."/>
            <person name="Roux S."/>
            <person name="Paez-Espino D."/>
            <person name="Jungbluth S."/>
            <person name="Walsh D.A."/>
            <person name="Denef V.J."/>
            <person name="McMahon K.D."/>
            <person name="Konstantinidis K.T."/>
            <person name="Eloe-Fadrosh E.A."/>
            <person name="Kyrpides N.C."/>
            <person name="Woyke T."/>
        </authorList>
    </citation>
    <scope>NUCLEOTIDE SEQUENCE</scope>
    <source>
        <strain evidence="2">GVMAG-M-3300013006-15</strain>
    </source>
</reference>
<name>A0A6C0BIB7_9ZZZZ</name>
<sequence length="335" mass="36232">MSRNYGSDLRNAERLFQGGKGQSYLSVPSMSSMPTIPDGGISTIFPPATEPVKRVLFIIGGILLILTTLAVLIFTVNAFFPFVDISPISNAFGLSVPQQLYWSNTLIPAGTDAPSALYISPADSITTRPAQFTLMFDIFIQSSKAPALGSYRHILHKGSDEYNQLAGTAITQGVTGDTSTDKTFDAAIAGSERMQGIPLPSQMSPGIFLHPYRNDLVFFIQTEAAAADVVGYDILYLESLAIEDVPLKEWFRITVMLNNTVVDIFKDGDLLKSIVLKGKVRPVPNQWFGRSGPAPFSGVLQNLKLYNGILSPAQIKSAASSGFSAKPQIKDAEIC</sequence>
<keyword evidence="1" id="KW-0472">Membrane</keyword>
<accession>A0A6C0BIB7</accession>
<dbReference type="InterPro" id="IPR013320">
    <property type="entry name" value="ConA-like_dom_sf"/>
</dbReference>